<evidence type="ECO:0000259" key="8">
    <source>
        <dbReference type="Pfam" id="PF00136"/>
    </source>
</evidence>
<evidence type="ECO:0000256" key="2">
    <source>
        <dbReference type="ARBA" id="ARBA00022679"/>
    </source>
</evidence>
<dbReference type="InterPro" id="IPR043502">
    <property type="entry name" value="DNA/RNA_pol_sf"/>
</dbReference>
<evidence type="ECO:0000256" key="4">
    <source>
        <dbReference type="ARBA" id="ARBA00022932"/>
    </source>
</evidence>
<organism evidence="10 11">
    <name type="scientific">miscellaneous Crenarchaeota group-1 archaeon SG8-32-3</name>
    <dbReference type="NCBI Taxonomy" id="1685125"/>
    <lineage>
        <taxon>Archaea</taxon>
        <taxon>Candidatus Bathyarchaeota</taxon>
        <taxon>MCG-1</taxon>
    </lineage>
</organism>
<evidence type="ECO:0000313" key="10">
    <source>
        <dbReference type="EMBL" id="KON31936.1"/>
    </source>
</evidence>
<dbReference type="Proteomes" id="UP000054016">
    <property type="component" value="Unassembled WGS sequence"/>
</dbReference>
<dbReference type="Gene3D" id="1.10.287.690">
    <property type="entry name" value="Helix hairpin bin"/>
    <property type="match status" value="1"/>
</dbReference>
<dbReference type="AlphaFoldDB" id="A0A0M0BUT4"/>
<dbReference type="GO" id="GO:0006261">
    <property type="term" value="P:DNA-templated DNA replication"/>
    <property type="evidence" value="ECO:0007669"/>
    <property type="project" value="TreeGrafter"/>
</dbReference>
<evidence type="ECO:0000256" key="6">
    <source>
        <dbReference type="ARBA" id="ARBA00049244"/>
    </source>
</evidence>
<evidence type="ECO:0000313" key="11">
    <source>
        <dbReference type="Proteomes" id="UP000054016"/>
    </source>
</evidence>
<dbReference type="InterPro" id="IPR023211">
    <property type="entry name" value="DNA_pol_palm_dom_sf"/>
</dbReference>
<dbReference type="PANTHER" id="PTHR10322">
    <property type="entry name" value="DNA POLYMERASE CATALYTIC SUBUNIT"/>
    <property type="match status" value="1"/>
</dbReference>
<proteinExistence type="inferred from homology"/>
<dbReference type="NCBIfam" id="NF004417">
    <property type="entry name" value="PRK05761.1-3"/>
    <property type="match status" value="1"/>
</dbReference>
<dbReference type="GO" id="GO:0003677">
    <property type="term" value="F:DNA binding"/>
    <property type="evidence" value="ECO:0007669"/>
    <property type="project" value="UniProtKB-KW"/>
</dbReference>
<keyword evidence="2 7" id="KW-0808">Transferase</keyword>
<gene>
    <name evidence="10" type="ORF">AC478_01740</name>
</gene>
<dbReference type="PANTHER" id="PTHR10322:SF20">
    <property type="entry name" value="DNA POLYMERASE 1"/>
    <property type="match status" value="1"/>
</dbReference>
<keyword evidence="4 7" id="KW-0239">DNA-directed DNA polymerase</keyword>
<dbReference type="PATRIC" id="fig|1685125.3.peg.394"/>
<dbReference type="InterPro" id="IPR006134">
    <property type="entry name" value="DNA-dir_DNA_pol_B_multi_dom"/>
</dbReference>
<protein>
    <recommendedName>
        <fullName evidence="7">DNA polymerase</fullName>
        <ecNumber evidence="7">2.7.7.7</ecNumber>
    </recommendedName>
</protein>
<dbReference type="Pfam" id="PF03104">
    <property type="entry name" value="DNA_pol_B_exo1"/>
    <property type="match status" value="1"/>
</dbReference>
<dbReference type="PRINTS" id="PR00106">
    <property type="entry name" value="DNAPOLB"/>
</dbReference>
<dbReference type="InterPro" id="IPR036397">
    <property type="entry name" value="RNaseH_sf"/>
</dbReference>
<feature type="domain" description="DNA-directed DNA polymerase family B exonuclease" evidence="9">
    <location>
        <begin position="129"/>
        <end position="312"/>
    </location>
</feature>
<keyword evidence="3 7" id="KW-0548">Nucleotidyltransferase</keyword>
<dbReference type="Gene3D" id="3.90.1600.10">
    <property type="entry name" value="Palm domain of DNA polymerase"/>
    <property type="match status" value="1"/>
</dbReference>
<comment type="catalytic activity">
    <reaction evidence="6 7">
        <text>DNA(n) + a 2'-deoxyribonucleoside 5'-triphosphate = DNA(n+1) + diphosphate</text>
        <dbReference type="Rhea" id="RHEA:22508"/>
        <dbReference type="Rhea" id="RHEA-COMP:17339"/>
        <dbReference type="Rhea" id="RHEA-COMP:17340"/>
        <dbReference type="ChEBI" id="CHEBI:33019"/>
        <dbReference type="ChEBI" id="CHEBI:61560"/>
        <dbReference type="ChEBI" id="CHEBI:173112"/>
        <dbReference type="EC" id="2.7.7.7"/>
    </reaction>
</comment>
<dbReference type="GO" id="GO:0000166">
    <property type="term" value="F:nucleotide binding"/>
    <property type="evidence" value="ECO:0007669"/>
    <property type="project" value="InterPro"/>
</dbReference>
<reference evidence="11" key="1">
    <citation type="submission" date="2015-06" db="EMBL/GenBank/DDBJ databases">
        <title>New insights into the roles of widespread benthic archaea in carbon and nitrogen cycling.</title>
        <authorList>
            <person name="Lazar C.S."/>
            <person name="Baker B.J."/>
            <person name="Seitz K.W."/>
            <person name="Hyde A.S."/>
            <person name="Dick G.J."/>
            <person name="Hinrichs K.-U."/>
            <person name="Teske A.P."/>
        </authorList>
    </citation>
    <scope>NUCLEOTIDE SEQUENCE [LARGE SCALE GENOMIC DNA]</scope>
</reference>
<dbReference type="EC" id="2.7.7.7" evidence="7"/>
<feature type="domain" description="DNA-directed DNA polymerase family B multifunctional" evidence="8">
    <location>
        <begin position="421"/>
        <end position="814"/>
    </location>
</feature>
<dbReference type="SMART" id="SM00486">
    <property type="entry name" value="POLBc"/>
    <property type="match status" value="1"/>
</dbReference>
<evidence type="ECO:0000256" key="3">
    <source>
        <dbReference type="ARBA" id="ARBA00022695"/>
    </source>
</evidence>
<comment type="caution">
    <text evidence="10">The sequence shown here is derived from an EMBL/GenBank/DDBJ whole genome shotgun (WGS) entry which is preliminary data.</text>
</comment>
<evidence type="ECO:0000256" key="5">
    <source>
        <dbReference type="ARBA" id="ARBA00023125"/>
    </source>
</evidence>
<dbReference type="Pfam" id="PF00136">
    <property type="entry name" value="DNA_pol_B"/>
    <property type="match status" value="1"/>
</dbReference>
<keyword evidence="5 7" id="KW-0238">DNA-binding</keyword>
<dbReference type="InterPro" id="IPR006133">
    <property type="entry name" value="DNA-dir_DNA_pol_B_exonuc"/>
</dbReference>
<sequence length="852" mass="98235">MAPENLPPSYFVSATYNGRSKKAVIKLYEPESEEIYFWSDNTDHKPYCLTNLSPYDLEKIDRLIHHEGFACFKSEERFDALLDRKVQITKIVAHDPLAIGGRPRGSIRDIIPEDFPLVSDTPIKPENIKVWESRIKYYQSYIFDRKLSPGMIYEVKNGDLTPITLEETEENLTQLKSVFKDETAEEIQFIVEWARLLEYPAPKFRRAAIDIEVYSPKSTRIPDPRKAEHPVICVSVYSSDNQKRVLILKREGVREGNERLPADVKLEYFENEADLLRAVFEVLWDYPFILTYNGDDFDLRYLTHRAFNLGIRKNEIPIDVGKRVCLLKYGIHIDLYKFFFNRAIKIYAFKNRYRDITLAEVGSGIIGVEKIQLEKTFGELNYIELAQYCLRDSEITYKLTSYEDELAMKLILVLSRISSMPMEDVSRQGVSRWIRNFMHREHRKRNMLIPNSEDILAKKGKTATTAIIKGKKYKGAIVVEPVPGVHFNVAVMDFPSLYPSIIKVWNLGYQSILCPHPECRTNVVPDTPNWVCTRKRALESLLIGSLRDLRVRWYKLKAKDGNLPEELRSWYNVAQGALKVILNASYGVFGAASFDLYCPPVAEATAAIGRHSITQIRDHTEVMGIQVLYGDTDSLFLKNPSKEQIAEISGWTERELKMGIEVEKIYRYAVFSSRKKNYLGVLEDGTVDVKGLTGKKKHIPIFIKDAFNKMKERLAQVKNPAEFEKAKKDIANIVRDRYLRLKRREWENISELAFHVVLGDDLHRYTKTTPQHVKAAKILAENGAEIRAGDQISFVKTIREPHVKPVELATKNEVDVDRYVAYLQSTFEQVLDALGLSFDEIIGLTKLERFLT</sequence>
<dbReference type="InterPro" id="IPR012337">
    <property type="entry name" value="RNaseH-like_sf"/>
</dbReference>
<dbReference type="InterPro" id="IPR050240">
    <property type="entry name" value="DNA_pol_type-B"/>
</dbReference>
<dbReference type="SUPFAM" id="SSF53098">
    <property type="entry name" value="Ribonuclease H-like"/>
    <property type="match status" value="1"/>
</dbReference>
<accession>A0A0M0BUT4</accession>
<dbReference type="PROSITE" id="PS00116">
    <property type="entry name" value="DNA_POLYMERASE_B"/>
    <property type="match status" value="1"/>
</dbReference>
<comment type="similarity">
    <text evidence="1 7">Belongs to the DNA polymerase type-B family.</text>
</comment>
<dbReference type="InterPro" id="IPR017964">
    <property type="entry name" value="DNA-dir_DNA_pol_B_CS"/>
</dbReference>
<dbReference type="InterPro" id="IPR006172">
    <property type="entry name" value="DNA-dir_DNA_pol_B"/>
</dbReference>
<evidence type="ECO:0000256" key="7">
    <source>
        <dbReference type="RuleBase" id="RU000442"/>
    </source>
</evidence>
<dbReference type="Gene3D" id="3.30.420.10">
    <property type="entry name" value="Ribonuclease H-like superfamily/Ribonuclease H"/>
    <property type="match status" value="1"/>
</dbReference>
<dbReference type="SUPFAM" id="SSF56672">
    <property type="entry name" value="DNA/RNA polymerases"/>
    <property type="match status" value="1"/>
</dbReference>
<dbReference type="GO" id="GO:0003887">
    <property type="term" value="F:DNA-directed DNA polymerase activity"/>
    <property type="evidence" value="ECO:0007669"/>
    <property type="project" value="UniProtKB-KW"/>
</dbReference>
<evidence type="ECO:0000259" key="9">
    <source>
        <dbReference type="Pfam" id="PF03104"/>
    </source>
</evidence>
<name>A0A0M0BUT4_9ARCH</name>
<dbReference type="Gene3D" id="1.10.287.1390">
    <property type="match status" value="2"/>
</dbReference>
<evidence type="ECO:0000256" key="1">
    <source>
        <dbReference type="ARBA" id="ARBA00005755"/>
    </source>
</evidence>
<keyword evidence="7" id="KW-0235">DNA replication</keyword>
<dbReference type="EMBL" id="LFWV01000018">
    <property type="protein sequence ID" value="KON31936.1"/>
    <property type="molecule type" value="Genomic_DNA"/>
</dbReference>